<dbReference type="Proteomes" id="UP000243579">
    <property type="component" value="Unassembled WGS sequence"/>
</dbReference>
<evidence type="ECO:0000256" key="1">
    <source>
        <dbReference type="SAM" id="Coils"/>
    </source>
</evidence>
<comment type="caution">
    <text evidence="3">The sequence shown here is derived from an EMBL/GenBank/DDBJ whole genome shotgun (WGS) entry which is preliminary data.</text>
</comment>
<dbReference type="PANTHER" id="PTHR19336:SF9">
    <property type="entry name" value="SPINDLE POLE BODY PROTEIN PPC89"/>
    <property type="match status" value="1"/>
</dbReference>
<accession>A0A1V9Z4L4</accession>
<dbReference type="GO" id="GO:0008017">
    <property type="term" value="F:microtubule binding"/>
    <property type="evidence" value="ECO:0007669"/>
    <property type="project" value="TreeGrafter"/>
</dbReference>
<keyword evidence="1" id="KW-0175">Coiled coil</keyword>
<feature type="compositionally biased region" description="Polar residues" evidence="2">
    <location>
        <begin position="50"/>
        <end position="80"/>
    </location>
</feature>
<feature type="region of interest" description="Disordered" evidence="2">
    <location>
        <begin position="45"/>
        <end position="80"/>
    </location>
</feature>
<organism evidence="3 4">
    <name type="scientific">Achlya hypogyna</name>
    <name type="common">Oomycete</name>
    <name type="synonym">Protoachlya hypogyna</name>
    <dbReference type="NCBI Taxonomy" id="1202772"/>
    <lineage>
        <taxon>Eukaryota</taxon>
        <taxon>Sar</taxon>
        <taxon>Stramenopiles</taxon>
        <taxon>Oomycota</taxon>
        <taxon>Saprolegniomycetes</taxon>
        <taxon>Saprolegniales</taxon>
        <taxon>Achlyaceae</taxon>
        <taxon>Achlya</taxon>
    </lineage>
</organism>
<dbReference type="STRING" id="1202772.A0A1V9Z4L4"/>
<feature type="compositionally biased region" description="Polar residues" evidence="2">
    <location>
        <begin position="308"/>
        <end position="317"/>
    </location>
</feature>
<feature type="region of interest" description="Disordered" evidence="2">
    <location>
        <begin position="480"/>
        <end position="504"/>
    </location>
</feature>
<dbReference type="AlphaFoldDB" id="A0A1V9Z4L4"/>
<feature type="compositionally biased region" description="Low complexity" evidence="2">
    <location>
        <begin position="318"/>
        <end position="329"/>
    </location>
</feature>
<dbReference type="OrthoDB" id="76453at2759"/>
<feature type="coiled-coil region" evidence="1">
    <location>
        <begin position="1"/>
        <end position="28"/>
    </location>
</feature>
<keyword evidence="4" id="KW-1185">Reference proteome</keyword>
<name>A0A1V9Z4L4_ACHHY</name>
<sequence length="526" mass="57390">MESLRTSKSIAQSELQQLKETLRRLSAADDSSSSLKLSSLVTPAPVATPKASNQCPQSETPKATSFRSMPTTPPASLTGASNSKAVLSALKALQDKIRRVEDERAALEDDCANLRAQLRLTEAQHATASKKATYELEQVKDATRAAYEALRAERDSLQADVVKARHAHALTTNELEHVQDMLQSYKEKHDSLVEQTAMQDAHIGRLQTEVAEISATSKDKMKELQEALLEATRINKEAARRAATLEEEATRASQLQTTLESRLKDAERTVAQVSQLNEKLVLRMWEAQAAKAKPKPKPKSKPVAPPVTRSTAASRGQSASSAVKPAPTKKAVKKPRAKAAKTNLALLQEANMANVPFLLGTATTPTFSVIGSAQEALRSSELYTAVAPDIHAPAPAVEYKAKAPAAIATDDNVSKVAFLNSMHKAVASVESEFAQLNDRYKALLAQVDKSPDASRHMEETIDALDSKAEQLRLLKQLQAQATKNQLQPPRRAVHSPDAARKKSKALRVLHEYRQLDRHMKNRTADA</sequence>
<evidence type="ECO:0000313" key="4">
    <source>
        <dbReference type="Proteomes" id="UP000243579"/>
    </source>
</evidence>
<feature type="region of interest" description="Disordered" evidence="2">
    <location>
        <begin position="289"/>
        <end position="337"/>
    </location>
</feature>
<gene>
    <name evidence="3" type="ORF">ACHHYP_03128</name>
</gene>
<evidence type="ECO:0000256" key="2">
    <source>
        <dbReference type="SAM" id="MobiDB-lite"/>
    </source>
</evidence>
<protein>
    <submittedName>
        <fullName evidence="3">Uncharacterized protein</fullName>
    </submittedName>
</protein>
<evidence type="ECO:0000313" key="3">
    <source>
        <dbReference type="EMBL" id="OQR92862.1"/>
    </source>
</evidence>
<proteinExistence type="predicted"/>
<feature type="coiled-coil region" evidence="1">
    <location>
        <begin position="221"/>
        <end position="283"/>
    </location>
</feature>
<dbReference type="InterPro" id="IPR051756">
    <property type="entry name" value="Centrosomal_MT-associated"/>
</dbReference>
<reference evidence="3 4" key="1">
    <citation type="journal article" date="2014" name="Genome Biol. Evol.">
        <title>The secreted proteins of Achlya hypogyna and Thraustotheca clavata identify the ancestral oomycete secretome and reveal gene acquisitions by horizontal gene transfer.</title>
        <authorList>
            <person name="Misner I."/>
            <person name="Blouin N."/>
            <person name="Leonard G."/>
            <person name="Richards T.A."/>
            <person name="Lane C.E."/>
        </authorList>
    </citation>
    <scope>NUCLEOTIDE SEQUENCE [LARGE SCALE GENOMIC DNA]</scope>
    <source>
        <strain evidence="3 4">ATCC 48635</strain>
    </source>
</reference>
<dbReference type="EMBL" id="JNBR01000437">
    <property type="protein sequence ID" value="OQR92862.1"/>
    <property type="molecule type" value="Genomic_DNA"/>
</dbReference>
<dbReference type="PANTHER" id="PTHR19336">
    <property type="entry name" value="UNCHARACTERIZED DUF1167"/>
    <property type="match status" value="1"/>
</dbReference>
<feature type="coiled-coil region" evidence="1">
    <location>
        <begin position="83"/>
        <end position="195"/>
    </location>
</feature>